<feature type="transmembrane region" description="Helical" evidence="8">
    <location>
        <begin position="427"/>
        <end position="448"/>
    </location>
</feature>
<feature type="transmembrane region" description="Helical" evidence="8">
    <location>
        <begin position="395"/>
        <end position="415"/>
    </location>
</feature>
<protein>
    <submittedName>
        <fullName evidence="10">Iron ABC transporter permease</fullName>
    </submittedName>
</protein>
<dbReference type="PANTHER" id="PTHR43357">
    <property type="entry name" value="INNER MEMBRANE ABC TRANSPORTER PERMEASE PROTEIN YDCV"/>
    <property type="match status" value="1"/>
</dbReference>
<organism evidence="10 11">
    <name type="scientific">Holdemania filiformis</name>
    <dbReference type="NCBI Taxonomy" id="61171"/>
    <lineage>
        <taxon>Bacteria</taxon>
        <taxon>Bacillati</taxon>
        <taxon>Bacillota</taxon>
        <taxon>Erysipelotrichia</taxon>
        <taxon>Erysipelotrichales</taxon>
        <taxon>Erysipelotrichaceae</taxon>
        <taxon>Holdemania</taxon>
    </lineage>
</organism>
<dbReference type="Pfam" id="PF00528">
    <property type="entry name" value="BPD_transp_1"/>
    <property type="match status" value="2"/>
</dbReference>
<dbReference type="PROSITE" id="PS50928">
    <property type="entry name" value="ABC_TM1"/>
    <property type="match status" value="2"/>
</dbReference>
<keyword evidence="3" id="KW-1003">Cell membrane</keyword>
<evidence type="ECO:0000256" key="4">
    <source>
        <dbReference type="ARBA" id="ARBA00022519"/>
    </source>
</evidence>
<dbReference type="AlphaFoldDB" id="A0A412G709"/>
<dbReference type="EMBL" id="QRUP01000001">
    <property type="protein sequence ID" value="RGR77080.1"/>
    <property type="molecule type" value="Genomic_DNA"/>
</dbReference>
<comment type="similarity">
    <text evidence="8">Belongs to the binding-protein-dependent transport system permease family.</text>
</comment>
<evidence type="ECO:0000256" key="2">
    <source>
        <dbReference type="ARBA" id="ARBA00022448"/>
    </source>
</evidence>
<dbReference type="InterPro" id="IPR000515">
    <property type="entry name" value="MetI-like"/>
</dbReference>
<evidence type="ECO:0000256" key="1">
    <source>
        <dbReference type="ARBA" id="ARBA00004429"/>
    </source>
</evidence>
<evidence type="ECO:0000313" key="10">
    <source>
        <dbReference type="EMBL" id="RGR77080.1"/>
    </source>
</evidence>
<evidence type="ECO:0000259" key="9">
    <source>
        <dbReference type="PROSITE" id="PS50928"/>
    </source>
</evidence>
<feature type="domain" description="ABC transmembrane type-1" evidence="9">
    <location>
        <begin position="389"/>
        <end position="583"/>
    </location>
</feature>
<evidence type="ECO:0000256" key="8">
    <source>
        <dbReference type="RuleBase" id="RU363032"/>
    </source>
</evidence>
<feature type="transmembrane region" description="Helical" evidence="8">
    <location>
        <begin position="170"/>
        <end position="192"/>
    </location>
</feature>
<evidence type="ECO:0000256" key="6">
    <source>
        <dbReference type="ARBA" id="ARBA00022989"/>
    </source>
</evidence>
<evidence type="ECO:0000256" key="7">
    <source>
        <dbReference type="ARBA" id="ARBA00023136"/>
    </source>
</evidence>
<keyword evidence="6 8" id="KW-1133">Transmembrane helix</keyword>
<feature type="transmembrane region" description="Helical" evidence="8">
    <location>
        <begin position="270"/>
        <end position="289"/>
    </location>
</feature>
<dbReference type="SUPFAM" id="SSF161098">
    <property type="entry name" value="MetI-like"/>
    <property type="match status" value="2"/>
</dbReference>
<dbReference type="Gene3D" id="1.10.3720.10">
    <property type="entry name" value="MetI-like"/>
    <property type="match status" value="2"/>
</dbReference>
<dbReference type="GeneID" id="83014174"/>
<evidence type="ECO:0000256" key="5">
    <source>
        <dbReference type="ARBA" id="ARBA00022692"/>
    </source>
</evidence>
<reference evidence="10 11" key="1">
    <citation type="submission" date="2018-08" db="EMBL/GenBank/DDBJ databases">
        <title>A genome reference for cultivated species of the human gut microbiota.</title>
        <authorList>
            <person name="Zou Y."/>
            <person name="Xue W."/>
            <person name="Luo G."/>
        </authorList>
    </citation>
    <scope>NUCLEOTIDE SEQUENCE [LARGE SCALE GENOMIC DNA]</scope>
    <source>
        <strain evidence="10 11">AF24-29</strain>
    </source>
</reference>
<dbReference type="RefSeq" id="WP_117892980.1">
    <property type="nucleotide sequence ID" value="NZ_CABJCV010000001.1"/>
</dbReference>
<keyword evidence="7 8" id="KW-0472">Membrane</keyword>
<feature type="transmembrane region" description="Helical" evidence="8">
    <location>
        <begin position="454"/>
        <end position="475"/>
    </location>
</feature>
<comment type="subcellular location">
    <subcellularLocation>
        <location evidence="1">Cell inner membrane</location>
        <topology evidence="1">Multi-pass membrane protein</topology>
    </subcellularLocation>
    <subcellularLocation>
        <location evidence="8">Cell membrane</location>
        <topology evidence="8">Multi-pass membrane protein</topology>
    </subcellularLocation>
</comment>
<feature type="transmembrane region" description="Helical" evidence="8">
    <location>
        <begin position="567"/>
        <end position="583"/>
    </location>
</feature>
<dbReference type="GO" id="GO:0055085">
    <property type="term" value="P:transmembrane transport"/>
    <property type="evidence" value="ECO:0007669"/>
    <property type="project" value="InterPro"/>
</dbReference>
<dbReference type="Proteomes" id="UP000284178">
    <property type="component" value="Unassembled WGS sequence"/>
</dbReference>
<sequence length="599" mass="65949">MKKKLNQVKTFFSKPYNILLVLFLIVLTYLVVFPLFSIVKDTFIVHSAEKSRVHQAVGTWTAYHWNRTFASVYSKSLLYEPLAHSLVCSISACIVAILIGGGFAWLVTRSDLRWKKVLTKLFIFPYIMPSWTLALAWKNFFKNAAVGGATGIFTALTGIATPNWFAYGPFPIILVTGLHYAPFAYILIGGILRNMDANLEEAAVILKTKRLRMFTRITIPMVMPAVLSTVILVFSSAMSSFAVPQFLGLPVRYYVLTTELYAALQGTNPGVGYILAIVMIVISVLIMLANQMLIGKRKSYATVTGKSANVSLFHLKKVRSLLSVLVLCLVLCMSVVPLISFLLQSLIIIKGNYSLSNMTLDFWIGSSKGGNDVMDKAGILINADVWKTLFNSLKLSAIVAVGAGTLGFLAGYAIVRRRGSKLSQIVENLTFIPYLIPSMAFAAIYLSMFSRPHGIIPSLYGTFAILALIGTVKYLPMASRSGVNSMLQLSPEIEEAGIIQGIPWIKRMAKIIVPIEKSTIVSGYLLPFVSSMRELSLYVILVTANNRVLTTLLFMYDEKGWEQYSNAINLLIIFVVLIVNFAVEKLTGASIEKGVGGGN</sequence>
<evidence type="ECO:0000256" key="3">
    <source>
        <dbReference type="ARBA" id="ARBA00022475"/>
    </source>
</evidence>
<dbReference type="PANTHER" id="PTHR43357:SF3">
    <property type="entry name" value="FE(3+)-TRANSPORT SYSTEM PERMEASE PROTEIN FBPB 2"/>
    <property type="match status" value="1"/>
</dbReference>
<keyword evidence="4" id="KW-0997">Cell inner membrane</keyword>
<feature type="domain" description="ABC transmembrane type-1" evidence="9">
    <location>
        <begin position="82"/>
        <end position="290"/>
    </location>
</feature>
<dbReference type="GO" id="GO:0005886">
    <property type="term" value="C:plasma membrane"/>
    <property type="evidence" value="ECO:0007669"/>
    <property type="project" value="UniProtKB-SubCell"/>
</dbReference>
<evidence type="ECO:0000313" key="11">
    <source>
        <dbReference type="Proteomes" id="UP000284178"/>
    </source>
</evidence>
<dbReference type="InterPro" id="IPR035906">
    <property type="entry name" value="MetI-like_sf"/>
</dbReference>
<feature type="transmembrane region" description="Helical" evidence="8">
    <location>
        <begin position="213"/>
        <end position="234"/>
    </location>
</feature>
<comment type="caution">
    <text evidence="10">The sequence shown here is derived from an EMBL/GenBank/DDBJ whole genome shotgun (WGS) entry which is preliminary data.</text>
</comment>
<accession>A0A412G709</accession>
<feature type="transmembrane region" description="Helical" evidence="8">
    <location>
        <begin position="321"/>
        <end position="349"/>
    </location>
</feature>
<keyword evidence="5 8" id="KW-0812">Transmembrane</keyword>
<name>A0A412G709_9FIRM</name>
<proteinExistence type="inferred from homology"/>
<keyword evidence="11" id="KW-1185">Reference proteome</keyword>
<feature type="transmembrane region" description="Helical" evidence="8">
    <location>
        <begin position="82"/>
        <end position="106"/>
    </location>
</feature>
<dbReference type="CDD" id="cd06261">
    <property type="entry name" value="TM_PBP2"/>
    <property type="match status" value="2"/>
</dbReference>
<keyword evidence="2 8" id="KW-0813">Transport</keyword>
<gene>
    <name evidence="10" type="ORF">DWY25_01960</name>
</gene>
<feature type="transmembrane region" description="Helical" evidence="8">
    <location>
        <begin position="20"/>
        <end position="39"/>
    </location>
</feature>
<feature type="transmembrane region" description="Helical" evidence="8">
    <location>
        <begin position="535"/>
        <end position="555"/>
    </location>
</feature>